<reference evidence="3 4" key="1">
    <citation type="journal article" date="2013" name="Genome Announc.">
        <title>First draft genome sequence from a member of the genus agrococcus, isolated from modern microbialites.</title>
        <authorList>
            <person name="White R.A.III."/>
            <person name="Grassa C.J."/>
            <person name="Suttle C.A."/>
        </authorList>
    </citation>
    <scope>NUCLEOTIDE SEQUENCE [LARGE SCALE GENOMIC DNA]</scope>
    <source>
        <strain evidence="3 4">RW1</strain>
    </source>
</reference>
<evidence type="ECO:0000313" key="4">
    <source>
        <dbReference type="Proteomes" id="UP000016462"/>
    </source>
</evidence>
<sequence>MLSTILAGYPWLAPAALAALALLSPPIGALLVSRPRAAWTLAALAALAVLVATLSPTGRELDAGCVLVVEARLTAPEPLANVVLTVPLALLVGVASRRPALGAAVTIVLALAIEAVQALVPALGRSCAADDALANGVGAAVGALLAVAALAIARRARPGADRPADRRIRTPQ</sequence>
<dbReference type="RefSeq" id="WP_021011492.1">
    <property type="nucleotide sequence ID" value="NZ_ASHR01000035.1"/>
</dbReference>
<feature type="transmembrane region" description="Helical" evidence="1">
    <location>
        <begin position="78"/>
        <end position="94"/>
    </location>
</feature>
<feature type="transmembrane region" description="Helical" evidence="1">
    <location>
        <begin position="132"/>
        <end position="153"/>
    </location>
</feature>
<gene>
    <name evidence="3" type="ORF">L332_02135</name>
</gene>
<feature type="domain" description="VanZ-like" evidence="2">
    <location>
        <begin position="75"/>
        <end position="147"/>
    </location>
</feature>
<dbReference type="EMBL" id="ASHR01000035">
    <property type="protein sequence ID" value="ERG63251.1"/>
    <property type="molecule type" value="Genomic_DNA"/>
</dbReference>
<keyword evidence="1" id="KW-0472">Membrane</keyword>
<evidence type="ECO:0000259" key="2">
    <source>
        <dbReference type="Pfam" id="PF04892"/>
    </source>
</evidence>
<dbReference type="AlphaFoldDB" id="U1MN10"/>
<evidence type="ECO:0000256" key="1">
    <source>
        <dbReference type="SAM" id="Phobius"/>
    </source>
</evidence>
<dbReference type="OrthoDB" id="4833326at2"/>
<keyword evidence="1" id="KW-1133">Transmembrane helix</keyword>
<evidence type="ECO:0000313" key="3">
    <source>
        <dbReference type="EMBL" id="ERG63251.1"/>
    </source>
</evidence>
<keyword evidence="1" id="KW-0812">Transmembrane</keyword>
<protein>
    <recommendedName>
        <fullName evidence="2">VanZ-like domain-containing protein</fullName>
    </recommendedName>
</protein>
<proteinExistence type="predicted"/>
<dbReference type="Pfam" id="PF04892">
    <property type="entry name" value="VanZ"/>
    <property type="match status" value="1"/>
</dbReference>
<dbReference type="InterPro" id="IPR006976">
    <property type="entry name" value="VanZ-like"/>
</dbReference>
<accession>U1MN10</accession>
<name>U1MN10_9MICO</name>
<comment type="caution">
    <text evidence="3">The sequence shown here is derived from an EMBL/GenBank/DDBJ whole genome shotgun (WGS) entry which is preliminary data.</text>
</comment>
<feature type="transmembrane region" description="Helical" evidence="1">
    <location>
        <begin position="39"/>
        <end position="58"/>
    </location>
</feature>
<dbReference type="Proteomes" id="UP000016462">
    <property type="component" value="Unassembled WGS sequence"/>
</dbReference>
<keyword evidence="4" id="KW-1185">Reference proteome</keyword>
<feature type="transmembrane region" description="Helical" evidence="1">
    <location>
        <begin position="101"/>
        <end position="120"/>
    </location>
</feature>
<organism evidence="3 4">
    <name type="scientific">Agrococcus pavilionensis RW1</name>
    <dbReference type="NCBI Taxonomy" id="1330458"/>
    <lineage>
        <taxon>Bacteria</taxon>
        <taxon>Bacillati</taxon>
        <taxon>Actinomycetota</taxon>
        <taxon>Actinomycetes</taxon>
        <taxon>Micrococcales</taxon>
        <taxon>Microbacteriaceae</taxon>
        <taxon>Agrococcus</taxon>
    </lineage>
</organism>
<feature type="transmembrane region" description="Helical" evidence="1">
    <location>
        <begin position="12"/>
        <end position="32"/>
    </location>
</feature>